<dbReference type="PATRIC" id="fig|1367477.3.peg.921"/>
<evidence type="ECO:0000313" key="2">
    <source>
        <dbReference type="EMBL" id="AGX02945.1"/>
    </source>
</evidence>
<sequence length="301" mass="34280">MSMAKEKVLRIARKNGIEAKEEPLEFNESGLDFLVVFVEDVKGERWVLRFPRRGDVIPSTAKEKRTLELVGSYILIQTPDWLVYNEELIAYKKLDGVPAGTIDHEAKAYKWELDVNDLPEKYIESLAKAMVSLHKIGKDEAEGAKLPVESAETARASMMLRMEKVKEKFEVHDALWKRWQTWVHDSSMWPKQTGLVHGDLHPGHILIDEDSRVTGFIDWTEASVTDIANDFVGHYRTFGKKELERLIGCYSAAGGDVWPNMAKHVMELEAAYPVAIAEFALKSGLEEYMEMAKQILSQENL</sequence>
<dbReference type="AlphaFoldDB" id="U5L699"/>
<name>U5L699_9BACI</name>
<dbReference type="PANTHER" id="PTHR21310:SF15">
    <property type="entry name" value="AMINOGLYCOSIDE PHOSPHOTRANSFERASE DOMAIN-CONTAINING PROTEIN"/>
    <property type="match status" value="1"/>
</dbReference>
<evidence type="ECO:0000259" key="1">
    <source>
        <dbReference type="Pfam" id="PF01636"/>
    </source>
</evidence>
<dbReference type="GO" id="GO:0016740">
    <property type="term" value="F:transferase activity"/>
    <property type="evidence" value="ECO:0007669"/>
    <property type="project" value="UniProtKB-KW"/>
</dbReference>
<dbReference type="InterPro" id="IPR051678">
    <property type="entry name" value="AGP_Transferase"/>
</dbReference>
<proteinExistence type="predicted"/>
<accession>U5L699</accession>
<dbReference type="CDD" id="cd05152">
    <property type="entry name" value="MPH2"/>
    <property type="match status" value="1"/>
</dbReference>
<dbReference type="SUPFAM" id="SSF56112">
    <property type="entry name" value="Protein kinase-like (PK-like)"/>
    <property type="match status" value="1"/>
</dbReference>
<dbReference type="Gene3D" id="3.90.1200.10">
    <property type="match status" value="1"/>
</dbReference>
<dbReference type="HOGENOM" id="CLU_067567_0_0_9"/>
<dbReference type="InterPro" id="IPR002575">
    <property type="entry name" value="Aminoglycoside_PTrfase"/>
</dbReference>
<dbReference type="KEGG" id="bif:N288_04945"/>
<dbReference type="OrthoDB" id="3806873at2"/>
<keyword evidence="3" id="KW-1185">Reference proteome</keyword>
<protein>
    <submittedName>
        <fullName evidence="2">Macrolide 2'-phosphotransferase</fullName>
    </submittedName>
</protein>
<evidence type="ECO:0000313" key="3">
    <source>
        <dbReference type="Proteomes" id="UP000017805"/>
    </source>
</evidence>
<dbReference type="InterPro" id="IPR011009">
    <property type="entry name" value="Kinase-like_dom_sf"/>
</dbReference>
<dbReference type="Pfam" id="PF01636">
    <property type="entry name" value="APH"/>
    <property type="match status" value="1"/>
</dbReference>
<dbReference type="Proteomes" id="UP000017805">
    <property type="component" value="Chromosome"/>
</dbReference>
<dbReference type="RefSeq" id="WP_022543457.1">
    <property type="nucleotide sequence ID" value="NC_022524.1"/>
</dbReference>
<reference evidence="2 3" key="1">
    <citation type="submission" date="2013-07" db="EMBL/GenBank/DDBJ databases">
        <title>Complete genome sequence of Bacillus infantis NRRL B-14911 that has potential to induce cardiac disease by antigenic mimicry.</title>
        <authorList>
            <person name="Massilamany C."/>
            <person name="Smith T.P.L."/>
            <person name="Loy J.D."/>
            <person name="Barletta R."/>
            <person name="Reddy J."/>
        </authorList>
    </citation>
    <scope>NUCLEOTIDE SEQUENCE [LARGE SCALE GENOMIC DNA]</scope>
    <source>
        <strain evidence="2 3">NRRL B-14911</strain>
    </source>
</reference>
<dbReference type="EMBL" id="CP006643">
    <property type="protein sequence ID" value="AGX02945.1"/>
    <property type="molecule type" value="Genomic_DNA"/>
</dbReference>
<dbReference type="PANTHER" id="PTHR21310">
    <property type="entry name" value="AMINOGLYCOSIDE PHOSPHOTRANSFERASE-RELATED-RELATED"/>
    <property type="match status" value="1"/>
</dbReference>
<organism evidence="2 3">
    <name type="scientific">Bacillus infantis NRRL B-14911</name>
    <dbReference type="NCBI Taxonomy" id="1367477"/>
    <lineage>
        <taxon>Bacteria</taxon>
        <taxon>Bacillati</taxon>
        <taxon>Bacillota</taxon>
        <taxon>Bacilli</taxon>
        <taxon>Bacillales</taxon>
        <taxon>Bacillaceae</taxon>
        <taxon>Bacillus</taxon>
    </lineage>
</organism>
<feature type="domain" description="Aminoglycoside phosphotransferase" evidence="1">
    <location>
        <begin position="25"/>
        <end position="262"/>
    </location>
</feature>
<dbReference type="Gene3D" id="3.30.200.20">
    <property type="entry name" value="Phosphorylase Kinase, domain 1"/>
    <property type="match status" value="1"/>
</dbReference>
<keyword evidence="2" id="KW-0808">Transferase</keyword>
<gene>
    <name evidence="2" type="ORF">N288_04945</name>
</gene>